<comment type="caution">
    <text evidence="1">The sequence shown here is derived from an EMBL/GenBank/DDBJ whole genome shotgun (WGS) entry which is preliminary data.</text>
</comment>
<dbReference type="PANTHER" id="PTHR33625:SF2">
    <property type="entry name" value="POST-SET DOMAIN-CONTAINING PROTEIN"/>
    <property type="match status" value="1"/>
</dbReference>
<reference evidence="1" key="1">
    <citation type="submission" date="2018-01" db="EMBL/GenBank/DDBJ databases">
        <authorList>
            <person name="Mao J.F."/>
        </authorList>
    </citation>
    <scope>NUCLEOTIDE SEQUENCE</scope>
    <source>
        <strain evidence="1">Huo1</strain>
        <tissue evidence="1">Leaf</tissue>
    </source>
</reference>
<accession>A0A8X8YU66</accession>
<dbReference type="OrthoDB" id="737041at2759"/>
<evidence type="ECO:0000313" key="1">
    <source>
        <dbReference type="EMBL" id="KAG6437814.1"/>
    </source>
</evidence>
<dbReference type="Proteomes" id="UP000298416">
    <property type="component" value="Unassembled WGS sequence"/>
</dbReference>
<proteinExistence type="predicted"/>
<keyword evidence="2" id="KW-1185">Reference proteome</keyword>
<dbReference type="PANTHER" id="PTHR33625">
    <property type="entry name" value="OS08G0179900 PROTEIN"/>
    <property type="match status" value="1"/>
</dbReference>
<reference evidence="1" key="2">
    <citation type="submission" date="2020-08" db="EMBL/GenBank/DDBJ databases">
        <title>Plant Genome Project.</title>
        <authorList>
            <person name="Zhang R.-G."/>
        </authorList>
    </citation>
    <scope>NUCLEOTIDE SEQUENCE</scope>
    <source>
        <strain evidence="1">Huo1</strain>
        <tissue evidence="1">Leaf</tissue>
    </source>
</reference>
<sequence>MGGGFMFSANSASASASPPFPASRSFQTPAVCTELQPCYCSDNDSFLGPVPSRVEVESAILQLQRFMRDQMHHHLHLLSPGFTKFSEAFAMMQAEPPLLNLVTSISCDEAVWKAMLSNKVVGDLRGSISAAKEEKLVSYLEKAKAEPALADVMLKWILDLAKSKVMQLLESFTSLVNDIFQPPSNENPSSQLDDLLDEKLRSSLLLSVVILLIVVVVRGQQ</sequence>
<protein>
    <submittedName>
        <fullName evidence="1">Uncharacterized protein</fullName>
    </submittedName>
</protein>
<evidence type="ECO:0000313" key="2">
    <source>
        <dbReference type="Proteomes" id="UP000298416"/>
    </source>
</evidence>
<gene>
    <name evidence="1" type="ORF">SASPL_102744</name>
</gene>
<dbReference type="EMBL" id="PNBA02000001">
    <property type="protein sequence ID" value="KAG6437814.1"/>
    <property type="molecule type" value="Genomic_DNA"/>
</dbReference>
<organism evidence="1">
    <name type="scientific">Salvia splendens</name>
    <name type="common">Scarlet sage</name>
    <dbReference type="NCBI Taxonomy" id="180675"/>
    <lineage>
        <taxon>Eukaryota</taxon>
        <taxon>Viridiplantae</taxon>
        <taxon>Streptophyta</taxon>
        <taxon>Embryophyta</taxon>
        <taxon>Tracheophyta</taxon>
        <taxon>Spermatophyta</taxon>
        <taxon>Magnoliopsida</taxon>
        <taxon>eudicotyledons</taxon>
        <taxon>Gunneridae</taxon>
        <taxon>Pentapetalae</taxon>
        <taxon>asterids</taxon>
        <taxon>lamiids</taxon>
        <taxon>Lamiales</taxon>
        <taxon>Lamiaceae</taxon>
        <taxon>Nepetoideae</taxon>
        <taxon>Mentheae</taxon>
        <taxon>Salviinae</taxon>
        <taxon>Salvia</taxon>
        <taxon>Salvia subgen. Calosphace</taxon>
        <taxon>core Calosphace</taxon>
    </lineage>
</organism>
<name>A0A8X8YU66_SALSN</name>
<dbReference type="AlphaFoldDB" id="A0A8X8YU66"/>